<protein>
    <recommendedName>
        <fullName evidence="3">Transposase</fullName>
    </recommendedName>
</protein>
<accession>A0ABD2MTP4</accession>
<reference evidence="1 2" key="1">
    <citation type="journal article" date="2021" name="BMC Biol.">
        <title>Horizontally acquired antibacterial genes associated with adaptive radiation of ladybird beetles.</title>
        <authorList>
            <person name="Li H.S."/>
            <person name="Tang X.F."/>
            <person name="Huang Y.H."/>
            <person name="Xu Z.Y."/>
            <person name="Chen M.L."/>
            <person name="Du X.Y."/>
            <person name="Qiu B.Y."/>
            <person name="Chen P.T."/>
            <person name="Zhang W."/>
            <person name="Slipinski A."/>
            <person name="Escalona H.E."/>
            <person name="Waterhouse R.M."/>
            <person name="Zwick A."/>
            <person name="Pang H."/>
        </authorList>
    </citation>
    <scope>NUCLEOTIDE SEQUENCE [LARGE SCALE GENOMIC DNA]</scope>
    <source>
        <strain evidence="1">SYSU2018</strain>
    </source>
</reference>
<comment type="caution">
    <text evidence="1">The sequence shown here is derived from an EMBL/GenBank/DDBJ whole genome shotgun (WGS) entry which is preliminary data.</text>
</comment>
<dbReference type="AlphaFoldDB" id="A0ABD2MTP4"/>
<dbReference type="Proteomes" id="UP001516400">
    <property type="component" value="Unassembled WGS sequence"/>
</dbReference>
<gene>
    <name evidence="1" type="ORF">HHI36_008681</name>
</gene>
<evidence type="ECO:0008006" key="3">
    <source>
        <dbReference type="Google" id="ProtNLM"/>
    </source>
</evidence>
<feature type="non-terminal residue" evidence="1">
    <location>
        <position position="227"/>
    </location>
</feature>
<dbReference type="EMBL" id="JABFTP020000021">
    <property type="protein sequence ID" value="KAL3269617.1"/>
    <property type="molecule type" value="Genomic_DNA"/>
</dbReference>
<evidence type="ECO:0000313" key="1">
    <source>
        <dbReference type="EMBL" id="KAL3269617.1"/>
    </source>
</evidence>
<organism evidence="1 2">
    <name type="scientific">Cryptolaemus montrouzieri</name>
    <dbReference type="NCBI Taxonomy" id="559131"/>
    <lineage>
        <taxon>Eukaryota</taxon>
        <taxon>Metazoa</taxon>
        <taxon>Ecdysozoa</taxon>
        <taxon>Arthropoda</taxon>
        <taxon>Hexapoda</taxon>
        <taxon>Insecta</taxon>
        <taxon>Pterygota</taxon>
        <taxon>Neoptera</taxon>
        <taxon>Endopterygota</taxon>
        <taxon>Coleoptera</taxon>
        <taxon>Polyphaga</taxon>
        <taxon>Cucujiformia</taxon>
        <taxon>Coccinelloidea</taxon>
        <taxon>Coccinellidae</taxon>
        <taxon>Scymninae</taxon>
        <taxon>Scymnini</taxon>
        <taxon>Cryptolaemus</taxon>
    </lineage>
</organism>
<name>A0ABD2MTP4_9CUCU</name>
<proteinExistence type="predicted"/>
<sequence length="227" mass="26232">MNACSHELRVEIHGLKEEVRALRDSNIELVKMLTNTNQLNASPSIPQISENESELLSKVNDPTFDSSLELKSPTVNGEQKEPMDIPNLKMAITGKSDESWQIQNKKYRRKKQSENETQRDNHTTLRANIDVEPKIQNRNKYTEQSSSFTAVPKQIWVHVERAGLNITEDIVRNHLEKKFPTRKFTIRGLPIREDARSRSFSVGTDPDLMEDLYKGENWPCNITIKRF</sequence>
<evidence type="ECO:0000313" key="2">
    <source>
        <dbReference type="Proteomes" id="UP001516400"/>
    </source>
</evidence>
<keyword evidence="2" id="KW-1185">Reference proteome</keyword>